<dbReference type="RefSeq" id="WP_248159345.1">
    <property type="nucleotide sequence ID" value="NZ_JALNMJ010000028.1"/>
</dbReference>
<accession>A0ABT0H3C8</accession>
<dbReference type="Pfam" id="PF13531">
    <property type="entry name" value="SBP_bac_11"/>
    <property type="match status" value="1"/>
</dbReference>
<dbReference type="PIRSF" id="PIRSF004846">
    <property type="entry name" value="ModA"/>
    <property type="match status" value="1"/>
</dbReference>
<protein>
    <submittedName>
        <fullName evidence="5">Molybdate ABC transporter substrate-binding protein</fullName>
    </submittedName>
</protein>
<proteinExistence type="inferred from homology"/>
<evidence type="ECO:0000313" key="5">
    <source>
        <dbReference type="EMBL" id="MCK7615610.1"/>
    </source>
</evidence>
<keyword evidence="2" id="KW-0479">Metal-binding</keyword>
<evidence type="ECO:0000313" key="6">
    <source>
        <dbReference type="Proteomes" id="UP001431221"/>
    </source>
</evidence>
<name>A0ABT0H3C8_9HYPH</name>
<dbReference type="PANTHER" id="PTHR30632:SF17">
    <property type="entry name" value="MOLYBDATE-BINDING PROTEIN MODA"/>
    <property type="match status" value="1"/>
</dbReference>
<keyword evidence="3 4" id="KW-0732">Signal</keyword>
<dbReference type="InterPro" id="IPR005950">
    <property type="entry name" value="ModA"/>
</dbReference>
<keyword evidence="6" id="KW-1185">Reference proteome</keyword>
<dbReference type="Proteomes" id="UP001431221">
    <property type="component" value="Unassembled WGS sequence"/>
</dbReference>
<gene>
    <name evidence="5" type="primary">modA</name>
    <name evidence="5" type="ORF">M0H32_25860</name>
</gene>
<evidence type="ECO:0000256" key="3">
    <source>
        <dbReference type="ARBA" id="ARBA00022729"/>
    </source>
</evidence>
<dbReference type="EMBL" id="JALNMJ010000028">
    <property type="protein sequence ID" value="MCK7615610.1"/>
    <property type="molecule type" value="Genomic_DNA"/>
</dbReference>
<dbReference type="PANTHER" id="PTHR30632">
    <property type="entry name" value="MOLYBDATE-BINDING PERIPLASMIC PROTEIN"/>
    <property type="match status" value="1"/>
</dbReference>
<dbReference type="SUPFAM" id="SSF53850">
    <property type="entry name" value="Periplasmic binding protein-like II"/>
    <property type="match status" value="1"/>
</dbReference>
<dbReference type="Gene3D" id="3.40.190.10">
    <property type="entry name" value="Periplasmic binding protein-like II"/>
    <property type="match status" value="2"/>
</dbReference>
<sequence>MFRRLLLVVVLTLTALTPARAEQPLTVFAAASLREAMEAIGKAFEAETGTDVVFSFAGTGTLARQIEAGAPAAVFLSADEAWMNYVRDAGAVEANTIRGFASNTLVLVGPKGSAPLTPSPDGLSERLGGHRLAMADPDTVPAGRYGKAALEGFGLWSAVSGSVAPMENVRVALTAVARGDTPLGLVYATDARVEPGVSVLFEFPQSNHPPIRYLAALTGEGDQETASEFLSFLSGPDARQILRSFGFVADNG</sequence>
<evidence type="ECO:0000256" key="1">
    <source>
        <dbReference type="ARBA" id="ARBA00009175"/>
    </source>
</evidence>
<evidence type="ECO:0000256" key="4">
    <source>
        <dbReference type="SAM" id="SignalP"/>
    </source>
</evidence>
<comment type="caution">
    <text evidence="5">The sequence shown here is derived from an EMBL/GenBank/DDBJ whole genome shotgun (WGS) entry which is preliminary data.</text>
</comment>
<comment type="similarity">
    <text evidence="1">Belongs to the bacterial solute-binding protein ModA family.</text>
</comment>
<dbReference type="InterPro" id="IPR050682">
    <property type="entry name" value="ModA/WtpA"/>
</dbReference>
<dbReference type="NCBIfam" id="TIGR01256">
    <property type="entry name" value="modA"/>
    <property type="match status" value="1"/>
</dbReference>
<evidence type="ECO:0000256" key="2">
    <source>
        <dbReference type="ARBA" id="ARBA00022723"/>
    </source>
</evidence>
<reference evidence="5" key="1">
    <citation type="submission" date="2022-04" db="EMBL/GenBank/DDBJ databases">
        <title>Roseibium sp. CAU 1639 isolated from mud.</title>
        <authorList>
            <person name="Kim W."/>
        </authorList>
    </citation>
    <scope>NUCLEOTIDE SEQUENCE</scope>
    <source>
        <strain evidence="5">CAU 1639</strain>
    </source>
</reference>
<organism evidence="5 6">
    <name type="scientific">Roseibium sediminicola</name>
    <dbReference type="NCBI Taxonomy" id="2933272"/>
    <lineage>
        <taxon>Bacteria</taxon>
        <taxon>Pseudomonadati</taxon>
        <taxon>Pseudomonadota</taxon>
        <taxon>Alphaproteobacteria</taxon>
        <taxon>Hyphomicrobiales</taxon>
        <taxon>Stappiaceae</taxon>
        <taxon>Roseibium</taxon>
    </lineage>
</organism>
<feature type="chain" id="PRO_5046195255" evidence="4">
    <location>
        <begin position="22"/>
        <end position="252"/>
    </location>
</feature>
<feature type="signal peptide" evidence="4">
    <location>
        <begin position="1"/>
        <end position="21"/>
    </location>
</feature>